<dbReference type="PANTHER" id="PTHR36451">
    <property type="entry name" value="PAPS-DEPENDENT SULFOTRANSFERASE STF3"/>
    <property type="match status" value="1"/>
</dbReference>
<accession>A0ABY3RE00</accession>
<dbReference type="Pfam" id="PF13469">
    <property type="entry name" value="Sulfotransfer_3"/>
    <property type="match status" value="1"/>
</dbReference>
<dbReference type="Proteomes" id="UP001431010">
    <property type="component" value="Chromosome"/>
</dbReference>
<evidence type="ECO:0000313" key="2">
    <source>
        <dbReference type="Proteomes" id="UP001431010"/>
    </source>
</evidence>
<dbReference type="InterPro" id="IPR052736">
    <property type="entry name" value="Stf3_sulfotransferase"/>
</dbReference>
<reference evidence="1" key="1">
    <citation type="journal article" date="2024" name="Antonie Van Leeuwenhoek">
        <title>Bradyrhizobium ontarionense sp. nov., a novel bacterial symbiont isolated from Aeschynomene indica (Indian jointvetch), harbours photosynthesis, nitrogen fixation and nitrous oxide (N2O) reductase genes.</title>
        <authorList>
            <person name="Bromfield E.S.P."/>
            <person name="Cloutier S."/>
        </authorList>
    </citation>
    <scope>NUCLEOTIDE SEQUENCE</scope>
    <source>
        <strain evidence="1">A19</strain>
    </source>
</reference>
<gene>
    <name evidence="1" type="ORF">LQG66_00950</name>
</gene>
<dbReference type="PANTHER" id="PTHR36451:SF1">
    <property type="entry name" value="OMEGA-HYDROXY-BETA-DIHYDROMENAQUINONE-9 SULFOTRANSFERASE STF3"/>
    <property type="match status" value="1"/>
</dbReference>
<name>A0ABY3RE00_9BRAD</name>
<dbReference type="EMBL" id="CP088156">
    <property type="protein sequence ID" value="UFZ04923.1"/>
    <property type="molecule type" value="Genomic_DNA"/>
</dbReference>
<protein>
    <submittedName>
        <fullName evidence="1">Sulfotransferase</fullName>
    </submittedName>
</protein>
<keyword evidence="2" id="KW-1185">Reference proteome</keyword>
<organism evidence="1 2">
    <name type="scientific">Bradyrhizobium ontarionense</name>
    <dbReference type="NCBI Taxonomy" id="2898149"/>
    <lineage>
        <taxon>Bacteria</taxon>
        <taxon>Pseudomonadati</taxon>
        <taxon>Pseudomonadota</taxon>
        <taxon>Alphaproteobacteria</taxon>
        <taxon>Hyphomicrobiales</taxon>
        <taxon>Nitrobacteraceae</taxon>
        <taxon>Bradyrhizobium</taxon>
    </lineage>
</organism>
<proteinExistence type="predicted"/>
<dbReference type="RefSeq" id="WP_231322373.1">
    <property type="nucleotide sequence ID" value="NZ_CP088156.1"/>
</dbReference>
<dbReference type="Gene3D" id="3.40.50.300">
    <property type="entry name" value="P-loop containing nucleotide triphosphate hydrolases"/>
    <property type="match status" value="1"/>
</dbReference>
<sequence length="431" mass="49597">MRRGTADPDETIVVAPEQRSPKAAQLLTMLLSLDRELGARGVLDVDQFLDLAQSRVGPVSLGARADLHLEGIRRLADSIGRDPYYDDLGRYMASHYIYGWIERYVQFEQDLADFPDIVDVPVAKPLFLIGFGRTGSTFLHHLLALDPRARAPLLWELQEPSPPPRPETYATDPRIGRVRSQSDFRSAVMPDLHKIHEFAVQAPEECQHMMWHGPQHSILGLRSPDYWQWFRNLSPSQLHELYAGYKRQVQHLQLFHRGGHWVSKSLAHAHFLPVLSNVFPDARIVRLHRDPCQIIPALASLIAHLQIPYTARSDFHDLGRRMLDLFEQSMDRMMQADKEVSSDCLVDVLFDDLTRDPIGTVRAIYAKFGYDDTAEFETLMRRHLKTESVSRRFKHVYTLEQFGLSRAQVMARSEAYLSWLERRTGARLCRP</sequence>
<dbReference type="SUPFAM" id="SSF52540">
    <property type="entry name" value="P-loop containing nucleoside triphosphate hydrolases"/>
    <property type="match status" value="1"/>
</dbReference>
<evidence type="ECO:0000313" key="1">
    <source>
        <dbReference type="EMBL" id="UFZ04923.1"/>
    </source>
</evidence>
<dbReference type="InterPro" id="IPR027417">
    <property type="entry name" value="P-loop_NTPase"/>
</dbReference>